<dbReference type="InterPro" id="IPR025886">
    <property type="entry name" value="PP2-like"/>
</dbReference>
<gene>
    <name evidence="1" type="ORF">CISIN_1g030911mg</name>
</gene>
<dbReference type="SMR" id="A0A067GPZ7"/>
<organism evidence="1 2">
    <name type="scientific">Citrus sinensis</name>
    <name type="common">Sweet orange</name>
    <name type="synonym">Citrus aurantium var. sinensis</name>
    <dbReference type="NCBI Taxonomy" id="2711"/>
    <lineage>
        <taxon>Eukaryota</taxon>
        <taxon>Viridiplantae</taxon>
        <taxon>Streptophyta</taxon>
        <taxon>Embryophyta</taxon>
        <taxon>Tracheophyta</taxon>
        <taxon>Spermatophyta</taxon>
        <taxon>Magnoliopsida</taxon>
        <taxon>eudicotyledons</taxon>
        <taxon>Gunneridae</taxon>
        <taxon>Pentapetalae</taxon>
        <taxon>rosids</taxon>
        <taxon>malvids</taxon>
        <taxon>Sapindales</taxon>
        <taxon>Rutaceae</taxon>
        <taxon>Aurantioideae</taxon>
        <taxon>Citrus</taxon>
    </lineage>
</organism>
<dbReference type="AlphaFoldDB" id="A0A067GPZ7"/>
<dbReference type="PANTHER" id="PTHR32278:SF2">
    <property type="entry name" value="PROTEIN PHLOEM PROTEIN 2-LIKE A9"/>
    <property type="match status" value="1"/>
</dbReference>
<sequence length="169" mass="19580">MSSKKPHHEAEQEAMEWNAERTEATIKPRGLNIVWGNDPRYWHLPEKRSNDPVELVQVCWLEATGSVEVKRGKKYQIGFKISLKADAFGWSGCPVFMMAKLGKKGKYTWRKMKPLDHLGKEAAEIPDEKFEILVPEQGENQLYFGLYEVWNGKWKGGLLIHHAFIREVK</sequence>
<dbReference type="STRING" id="2711.A0A067GPZ7"/>
<evidence type="ECO:0000313" key="1">
    <source>
        <dbReference type="EMBL" id="KDO77411.1"/>
    </source>
</evidence>
<dbReference type="Proteomes" id="UP000027120">
    <property type="component" value="Unassembled WGS sequence"/>
</dbReference>
<evidence type="ECO:0000313" key="2">
    <source>
        <dbReference type="Proteomes" id="UP000027120"/>
    </source>
</evidence>
<keyword evidence="2" id="KW-1185">Reference proteome</keyword>
<dbReference type="eggNOG" id="ENOG502S5SE">
    <property type="taxonomic scope" value="Eukaryota"/>
</dbReference>
<evidence type="ECO:0008006" key="3">
    <source>
        <dbReference type="Google" id="ProtNLM"/>
    </source>
</evidence>
<name>A0A067GPZ7_CITSI</name>
<dbReference type="Pfam" id="PF14299">
    <property type="entry name" value="PP2"/>
    <property type="match status" value="1"/>
</dbReference>
<dbReference type="PaxDb" id="2711-XP_006468453.1"/>
<proteinExistence type="predicted"/>
<dbReference type="PANTHER" id="PTHR32278">
    <property type="entry name" value="F-BOX DOMAIN-CONTAINING PROTEIN"/>
    <property type="match status" value="1"/>
</dbReference>
<dbReference type="EMBL" id="KK784880">
    <property type="protein sequence ID" value="KDO77411.1"/>
    <property type="molecule type" value="Genomic_DNA"/>
</dbReference>
<accession>A0A067GPZ7</accession>
<reference evidence="1 2" key="1">
    <citation type="submission" date="2014-04" db="EMBL/GenBank/DDBJ databases">
        <authorList>
            <consortium name="International Citrus Genome Consortium"/>
            <person name="Gmitter F."/>
            <person name="Chen C."/>
            <person name="Farmerie W."/>
            <person name="Harkins T."/>
            <person name="Desany B."/>
            <person name="Mohiuddin M."/>
            <person name="Kodira C."/>
            <person name="Borodovsky M."/>
            <person name="Lomsadze A."/>
            <person name="Burns P."/>
            <person name="Jenkins J."/>
            <person name="Prochnik S."/>
            <person name="Shu S."/>
            <person name="Chapman J."/>
            <person name="Pitluck S."/>
            <person name="Schmutz J."/>
            <person name="Rokhsar D."/>
        </authorList>
    </citation>
    <scope>NUCLEOTIDE SEQUENCE</scope>
</reference>
<protein>
    <recommendedName>
        <fullName evidence="3">Protein PHLOEM PROTEIN 2-LIKE A9-like</fullName>
    </recommendedName>
</protein>